<comment type="cofactor">
    <cofactor evidence="1">
        <name>Mg(2+)</name>
        <dbReference type="ChEBI" id="CHEBI:18420"/>
    </cofactor>
</comment>
<evidence type="ECO:0000256" key="3">
    <source>
        <dbReference type="ARBA" id="ARBA00022801"/>
    </source>
</evidence>
<dbReference type="GO" id="GO:0003676">
    <property type="term" value="F:nucleic acid binding"/>
    <property type="evidence" value="ECO:0007669"/>
    <property type="project" value="InterPro"/>
</dbReference>
<keyword evidence="3" id="KW-0378">Hydrolase</keyword>
<evidence type="ECO:0000256" key="2">
    <source>
        <dbReference type="ARBA" id="ARBA00022722"/>
    </source>
</evidence>
<organism evidence="5 6">
    <name type="scientific">Actinotignum urinale</name>
    <dbReference type="NCBI Taxonomy" id="190146"/>
    <lineage>
        <taxon>Bacteria</taxon>
        <taxon>Bacillati</taxon>
        <taxon>Actinomycetota</taxon>
        <taxon>Actinomycetes</taxon>
        <taxon>Actinomycetales</taxon>
        <taxon>Actinomycetaceae</taxon>
        <taxon>Actinotignum</taxon>
    </lineage>
</organism>
<evidence type="ECO:0000313" key="5">
    <source>
        <dbReference type="EMBL" id="MDY5154627.1"/>
    </source>
</evidence>
<dbReference type="InterPro" id="IPR014883">
    <property type="entry name" value="VRR_NUC"/>
</dbReference>
<dbReference type="AlphaFoldDB" id="A0AAW9HLI3"/>
<evidence type="ECO:0000256" key="1">
    <source>
        <dbReference type="ARBA" id="ARBA00001946"/>
    </source>
</evidence>
<dbReference type="Gene3D" id="3.40.1350.10">
    <property type="match status" value="1"/>
</dbReference>
<name>A0AAW9HLI3_9ACTO</name>
<dbReference type="SMART" id="SM00990">
    <property type="entry name" value="VRR_NUC"/>
    <property type="match status" value="1"/>
</dbReference>
<proteinExistence type="predicted"/>
<keyword evidence="2" id="KW-0540">Nuclease</keyword>
<dbReference type="Proteomes" id="UP001281731">
    <property type="component" value="Unassembled WGS sequence"/>
</dbReference>
<dbReference type="EMBL" id="JAWNGC010000002">
    <property type="protein sequence ID" value="MDY5154627.1"/>
    <property type="molecule type" value="Genomic_DNA"/>
</dbReference>
<evidence type="ECO:0000313" key="6">
    <source>
        <dbReference type="Proteomes" id="UP001281731"/>
    </source>
</evidence>
<gene>
    <name evidence="5" type="ORF">R6G80_02655</name>
</gene>
<feature type="domain" description="VRR-NUC" evidence="4">
    <location>
        <begin position="51"/>
        <end position="131"/>
    </location>
</feature>
<dbReference type="GO" id="GO:0004518">
    <property type="term" value="F:nuclease activity"/>
    <property type="evidence" value="ECO:0007669"/>
    <property type="project" value="UniProtKB-KW"/>
</dbReference>
<reference evidence="5" key="1">
    <citation type="submission" date="2023-10" db="EMBL/GenBank/DDBJ databases">
        <title>Whole Genome based description of the genera Actinobaculum and Actinotignum reveals a complex phylogenetic relationship within the species included in the genus Actinotignum.</title>
        <authorList>
            <person name="Jensen C.S."/>
            <person name="Dargis R."/>
            <person name="Kemp M."/>
            <person name="Christensen J.J."/>
        </authorList>
    </citation>
    <scope>NUCLEOTIDE SEQUENCE</scope>
    <source>
        <strain evidence="5">SLA_B511</strain>
    </source>
</reference>
<sequence>MMILKNIDMLRGLHRPPYPSLMKQQEKSLLALKYQIYRLTAYVFNETEKVMDEKSIEQKLVKAAKSKGGLCLKLVCPGFDGMPDRLVLLPNGHIGFVEVKAPGKKPRPLQLIRHRQLRDLGFLVFVLGDQELIEEILTKIGGDAT</sequence>
<evidence type="ECO:0000259" key="4">
    <source>
        <dbReference type="SMART" id="SM00990"/>
    </source>
</evidence>
<accession>A0AAW9HLI3</accession>
<protein>
    <submittedName>
        <fullName evidence="5">VRR-NUC domain-containing protein</fullName>
    </submittedName>
</protein>
<dbReference type="InterPro" id="IPR011856">
    <property type="entry name" value="tRNA_endonuc-like_dom_sf"/>
</dbReference>
<comment type="caution">
    <text evidence="5">The sequence shown here is derived from an EMBL/GenBank/DDBJ whole genome shotgun (WGS) entry which is preliminary data.</text>
</comment>
<dbReference type="GO" id="GO:0016788">
    <property type="term" value="F:hydrolase activity, acting on ester bonds"/>
    <property type="evidence" value="ECO:0007669"/>
    <property type="project" value="InterPro"/>
</dbReference>